<dbReference type="Pfam" id="PF20137">
    <property type="entry name" value="BubE"/>
    <property type="match status" value="1"/>
</dbReference>
<dbReference type="KEGG" id="sjp:SJA_C1-20390"/>
<proteinExistence type="predicted"/>
<dbReference type="RefSeq" id="WP_013040336.1">
    <property type="nucleotide sequence ID" value="NC_014006.1"/>
</dbReference>
<gene>
    <name evidence="1" type="ordered locus">SJA_C1-20390</name>
</gene>
<reference evidence="1 2" key="1">
    <citation type="journal article" date="2010" name="J. Bacteriol.">
        <title>Complete genome sequence of the representative gamma-hexachlorocyclohexane-degrading bacterium Sphingobium japonicum UT26.</title>
        <authorList>
            <person name="Nagata Y."/>
            <person name="Ohtsubo Y."/>
            <person name="Endo R."/>
            <person name="Ichikawa N."/>
            <person name="Ankai A."/>
            <person name="Oguchi A."/>
            <person name="Fukui S."/>
            <person name="Fujita N."/>
            <person name="Tsuda M."/>
        </authorList>
    </citation>
    <scope>NUCLEOTIDE SEQUENCE [LARGE SCALE GENOMIC DNA]</scope>
    <source>
        <strain evidence="2">DSM 16413 / CCM 7287 / MTCC 6362 / UT26 / NBRC 101211 / UT26S</strain>
    </source>
</reference>
<evidence type="ECO:0000313" key="2">
    <source>
        <dbReference type="Proteomes" id="UP000007753"/>
    </source>
</evidence>
<dbReference type="STRING" id="452662.SJA_C1-20390"/>
<protein>
    <submittedName>
        <fullName evidence="1">Uncharacterized protein</fullName>
    </submittedName>
</protein>
<dbReference type="AlphaFoldDB" id="D4Z2P1"/>
<dbReference type="GeneID" id="31785179"/>
<organism evidence="1 2">
    <name type="scientific">Sphingobium indicum (strain DSM 16413 / CCM 7287 / MTCC 6362 / UT26 / NBRC 101211 / UT26S)</name>
    <name type="common">Sphingobium japonicum</name>
    <dbReference type="NCBI Taxonomy" id="452662"/>
    <lineage>
        <taxon>Bacteria</taxon>
        <taxon>Pseudomonadati</taxon>
        <taxon>Pseudomonadota</taxon>
        <taxon>Alphaproteobacteria</taxon>
        <taxon>Sphingomonadales</taxon>
        <taxon>Sphingomonadaceae</taxon>
        <taxon>Sphingobium</taxon>
    </lineage>
</organism>
<dbReference type="EMBL" id="AP010803">
    <property type="protein sequence ID" value="BAI96873.1"/>
    <property type="molecule type" value="Genomic_DNA"/>
</dbReference>
<dbReference type="HOGENOM" id="CLU_136720_0_0_5"/>
<dbReference type="Proteomes" id="UP000007753">
    <property type="component" value="Chromosome 1"/>
</dbReference>
<dbReference type="eggNOG" id="ENOG5032SZZ">
    <property type="taxonomic scope" value="Bacteria"/>
</dbReference>
<keyword evidence="2" id="KW-1185">Reference proteome</keyword>
<sequence>MMRHGHLEHRFVQHIPDRLEPGVLYISMEYGTAAHSCCCGCGEEVVTPFTPTDWKMTFDGETVSLNPSIGNWTLACRSHYVIKRGRVIEAGPWTDEQVEAERHRDRAAKARFYGVTEPHAPVATSLEAKRSKAPEGVVGRIVRWLTGARR</sequence>
<name>D4Z2P1_SPHIU</name>
<dbReference type="InterPro" id="IPR045384">
    <property type="entry name" value="DUF6527"/>
</dbReference>
<accession>D4Z2P1</accession>
<evidence type="ECO:0000313" key="1">
    <source>
        <dbReference type="EMBL" id="BAI96873.1"/>
    </source>
</evidence>